<evidence type="ECO:0000256" key="2">
    <source>
        <dbReference type="ARBA" id="ARBA00004687"/>
    </source>
</evidence>
<dbReference type="GO" id="GO:0016255">
    <property type="term" value="P:attachment of GPI anchor to protein"/>
    <property type="evidence" value="ECO:0007669"/>
    <property type="project" value="InterPro"/>
</dbReference>
<dbReference type="EMBL" id="KI294248">
    <property type="protein sequence ID" value="ESA04527.1"/>
    <property type="molecule type" value="Genomic_DNA"/>
</dbReference>
<feature type="transmembrane region" description="Helical" evidence="9">
    <location>
        <begin position="234"/>
        <end position="253"/>
    </location>
</feature>
<evidence type="ECO:0000256" key="3">
    <source>
        <dbReference type="ARBA" id="ARBA00010026"/>
    </source>
</evidence>
<protein>
    <recommendedName>
        <fullName evidence="11">GPI transamidase subunit PIG-U</fullName>
    </recommendedName>
</protein>
<evidence type="ECO:0000256" key="7">
    <source>
        <dbReference type="ARBA" id="ARBA00022989"/>
    </source>
</evidence>
<comment type="similarity">
    <text evidence="3">Belongs to the PIGU family.</text>
</comment>
<keyword evidence="7 9" id="KW-1133">Transmembrane helix</keyword>
<evidence type="ECO:0000313" key="10">
    <source>
        <dbReference type="EMBL" id="ESA04527.1"/>
    </source>
</evidence>
<dbReference type="GO" id="GO:0042765">
    <property type="term" value="C:GPI-anchor transamidase complex"/>
    <property type="evidence" value="ECO:0007669"/>
    <property type="project" value="InterPro"/>
</dbReference>
<sequence length="530" mass="59688">MYIKKACIEDSNRPKNENDKEKRFSLIVKREEKINSSIPSNIQTYTTTKILSTPTSTINPGGSNNSNISSIFSGSNPYHKSFIASMIIAILIAVIFIGFIIKKLVFYKIHINQGQLLDSMASSSISEYSSNYDLRSSKFNATLTESNLENNNSLLLIEIEQQSNINNITNSVISDETISEITNVNSNLTSDVIDALNYIPNNSVSEISDDNSSIDIDLELPSSNTDKMSTKNKFTGVLIFGAAFTIRLILFQSSSITETLGSRVEIVTPVTSFTRLTEGLYLFENGVPPYDGGAFHQAPLLLAFFQLLGYLPVIFTKLTFVLMDLILAYCLMNIAGIKQQLYYNFPKLEIELKDNVPKEIDPWVVTGFYLFNPLTIASCLSKSTIIFTNLSIILGIYYSLKHNKSYGMFWIAMATYLSFYPFMLFLPLILIFTNNVESSGKIIKSEIIGCVGLFVVWLSGLLIFSYFLVGSWDFLGATYGVILLLPDLTPNIGLFWYFFIEMFDQFRSFFLVVFQLHAFVFMVPVSTKFR</sequence>
<dbReference type="PANTHER" id="PTHR13121:SF0">
    <property type="entry name" value="PHOSPHATIDYLINOSITOL GLYCAN ANCHOR BIOSYNTHESIS CLASS U PROTEIN"/>
    <property type="match status" value="1"/>
</dbReference>
<feature type="transmembrane region" description="Helical" evidence="9">
    <location>
        <begin position="506"/>
        <end position="525"/>
    </location>
</feature>
<comment type="subcellular location">
    <subcellularLocation>
        <location evidence="1">Endoplasmic reticulum membrane</location>
        <topology evidence="1">Multi-pass membrane protein</topology>
    </subcellularLocation>
</comment>
<keyword evidence="5 9" id="KW-0812">Transmembrane</keyword>
<evidence type="ECO:0000256" key="8">
    <source>
        <dbReference type="ARBA" id="ARBA00023136"/>
    </source>
</evidence>
<keyword evidence="8 9" id="KW-0472">Membrane</keyword>
<dbReference type="PANTHER" id="PTHR13121">
    <property type="entry name" value="GPI TRANSAMIDASE COMPONENT PIG-U"/>
    <property type="match status" value="1"/>
</dbReference>
<accession>U9TAV5</accession>
<dbReference type="VEuPathDB" id="FungiDB:RhiirFUN_007894"/>
<gene>
    <name evidence="10" type="ORF">GLOINDRAFT_4504</name>
</gene>
<keyword evidence="4" id="KW-0337">GPI-anchor biosynthesis</keyword>
<evidence type="ECO:0000256" key="6">
    <source>
        <dbReference type="ARBA" id="ARBA00022824"/>
    </source>
</evidence>
<reference evidence="10" key="1">
    <citation type="submission" date="2013-07" db="EMBL/GenBank/DDBJ databases">
        <title>The genome of an arbuscular mycorrhizal fungus provides insights into the evolution of the oldest plant symbiosis.</title>
        <authorList>
            <consortium name="DOE Joint Genome Institute"/>
            <person name="Tisserant E."/>
            <person name="Malbreil M."/>
            <person name="Kuo A."/>
            <person name="Kohler A."/>
            <person name="Symeonidi A."/>
            <person name="Balestrini R."/>
            <person name="Charron P."/>
            <person name="Duensing N."/>
            <person name="Frei-dit-Frey N."/>
            <person name="Gianinazzi-Pearson V."/>
            <person name="Gilbert B."/>
            <person name="Handa Y."/>
            <person name="Hijri M."/>
            <person name="Kaul R."/>
            <person name="Kawaguchi M."/>
            <person name="Krajinski F."/>
            <person name="Lammers P."/>
            <person name="Lapierre D."/>
            <person name="Masclaux F.G."/>
            <person name="Murat C."/>
            <person name="Morin E."/>
            <person name="Ndikumana S."/>
            <person name="Pagni M."/>
            <person name="Petitpierre D."/>
            <person name="Requena N."/>
            <person name="Rosikiewicz P."/>
            <person name="Riley R."/>
            <person name="Saito K."/>
            <person name="San Clemente H."/>
            <person name="Shapiro H."/>
            <person name="van Tuinen D."/>
            <person name="Becard G."/>
            <person name="Bonfante P."/>
            <person name="Paszkowski U."/>
            <person name="Shachar-Hill Y."/>
            <person name="Young J.P."/>
            <person name="Sanders I.R."/>
            <person name="Henrissat B."/>
            <person name="Rensing S.A."/>
            <person name="Grigoriev I.V."/>
            <person name="Corradi N."/>
            <person name="Roux C."/>
            <person name="Martin F."/>
        </authorList>
    </citation>
    <scope>NUCLEOTIDE SEQUENCE</scope>
    <source>
        <strain evidence="10">DAOM 197198</strain>
    </source>
</reference>
<feature type="transmembrane region" description="Helical" evidence="9">
    <location>
        <begin position="445"/>
        <end position="468"/>
    </location>
</feature>
<evidence type="ECO:0000256" key="1">
    <source>
        <dbReference type="ARBA" id="ARBA00004477"/>
    </source>
</evidence>
<feature type="transmembrane region" description="Helical" evidence="9">
    <location>
        <begin position="406"/>
        <end position="433"/>
    </location>
</feature>
<organism evidence="10">
    <name type="scientific">Rhizophagus irregularis (strain DAOM 181602 / DAOM 197198 / MUCL 43194)</name>
    <name type="common">Arbuscular mycorrhizal fungus</name>
    <name type="synonym">Glomus intraradices</name>
    <dbReference type="NCBI Taxonomy" id="747089"/>
    <lineage>
        <taxon>Eukaryota</taxon>
        <taxon>Fungi</taxon>
        <taxon>Fungi incertae sedis</taxon>
        <taxon>Mucoromycota</taxon>
        <taxon>Glomeromycotina</taxon>
        <taxon>Glomeromycetes</taxon>
        <taxon>Glomerales</taxon>
        <taxon>Glomeraceae</taxon>
        <taxon>Rhizophagus</taxon>
    </lineage>
</organism>
<feature type="transmembrane region" description="Helical" evidence="9">
    <location>
        <begin position="474"/>
        <end position="499"/>
    </location>
</feature>
<comment type="pathway">
    <text evidence="2">Glycolipid biosynthesis; glycosylphosphatidylinositol-anchor biosynthesis.</text>
</comment>
<evidence type="ECO:0000256" key="9">
    <source>
        <dbReference type="SAM" id="Phobius"/>
    </source>
</evidence>
<dbReference type="GO" id="GO:0006506">
    <property type="term" value="P:GPI anchor biosynthetic process"/>
    <property type="evidence" value="ECO:0007669"/>
    <property type="project" value="UniProtKB-UniPathway"/>
</dbReference>
<dbReference type="InterPro" id="IPR009600">
    <property type="entry name" value="PIG-U"/>
</dbReference>
<keyword evidence="6" id="KW-0256">Endoplasmic reticulum</keyword>
<feature type="transmembrane region" description="Helical" evidence="9">
    <location>
        <begin position="307"/>
        <end position="331"/>
    </location>
</feature>
<dbReference type="AlphaFoldDB" id="U9TAV5"/>
<dbReference type="HOGENOM" id="CLU_514022_0_0_1"/>
<dbReference type="UniPathway" id="UPA00196"/>
<dbReference type="Pfam" id="PF06728">
    <property type="entry name" value="PIG-U"/>
    <property type="match status" value="1"/>
</dbReference>
<dbReference type="eggNOG" id="KOG2552">
    <property type="taxonomic scope" value="Eukaryota"/>
</dbReference>
<evidence type="ECO:0000256" key="5">
    <source>
        <dbReference type="ARBA" id="ARBA00022692"/>
    </source>
</evidence>
<evidence type="ECO:0000256" key="4">
    <source>
        <dbReference type="ARBA" id="ARBA00022502"/>
    </source>
</evidence>
<proteinExistence type="inferred from homology"/>
<evidence type="ECO:0008006" key="11">
    <source>
        <dbReference type="Google" id="ProtNLM"/>
    </source>
</evidence>
<name>U9TAV5_RHIID</name>
<feature type="transmembrane region" description="Helical" evidence="9">
    <location>
        <begin position="82"/>
        <end position="101"/>
    </location>
</feature>
<dbReference type="VEuPathDB" id="FungiDB:RhiirFUN_007893"/>
<feature type="transmembrane region" description="Helical" evidence="9">
    <location>
        <begin position="379"/>
        <end position="400"/>
    </location>
</feature>